<evidence type="ECO:0000256" key="9">
    <source>
        <dbReference type="RuleBase" id="RU004016"/>
    </source>
</evidence>
<dbReference type="AlphaFoldDB" id="A0A9D1S825"/>
<evidence type="ECO:0000256" key="3">
    <source>
        <dbReference type="ARBA" id="ARBA00022801"/>
    </source>
</evidence>
<name>A0A9D1S825_9FIRM</name>
<feature type="active site" description="Proton acceptor" evidence="7">
    <location>
        <position position="68"/>
    </location>
</feature>
<feature type="chain" id="PRO_5038657753" evidence="10">
    <location>
        <begin position="28"/>
        <end position="366"/>
    </location>
</feature>
<evidence type="ECO:0000313" key="12">
    <source>
        <dbReference type="EMBL" id="HIU50330.1"/>
    </source>
</evidence>
<dbReference type="PANTHER" id="PTHR21581:SF33">
    <property type="entry name" value="D-ALANYL-D-ALANINE CARBOXYPEPTIDASE DACB"/>
    <property type="match status" value="1"/>
</dbReference>
<keyword evidence="12" id="KW-0645">Protease</keyword>
<evidence type="ECO:0000256" key="6">
    <source>
        <dbReference type="ARBA" id="ARBA00023316"/>
    </source>
</evidence>
<dbReference type="PANTHER" id="PTHR21581">
    <property type="entry name" value="D-ALANYL-D-ALANINE CARBOXYPEPTIDASE"/>
    <property type="match status" value="1"/>
</dbReference>
<evidence type="ECO:0000256" key="8">
    <source>
        <dbReference type="PIRSR" id="PIRSR618044-2"/>
    </source>
</evidence>
<evidence type="ECO:0000256" key="7">
    <source>
        <dbReference type="PIRSR" id="PIRSR618044-1"/>
    </source>
</evidence>
<dbReference type="PRINTS" id="PR00725">
    <property type="entry name" value="DADACBPTASE1"/>
</dbReference>
<dbReference type="InterPro" id="IPR018044">
    <property type="entry name" value="Peptidase_S11"/>
</dbReference>
<dbReference type="InterPro" id="IPR001967">
    <property type="entry name" value="Peptidase_S11_N"/>
</dbReference>
<keyword evidence="3" id="KW-0378">Hydrolase</keyword>
<reference evidence="12" key="1">
    <citation type="submission" date="2020-10" db="EMBL/GenBank/DDBJ databases">
        <authorList>
            <person name="Gilroy R."/>
        </authorList>
    </citation>
    <scope>NUCLEOTIDE SEQUENCE</scope>
    <source>
        <strain evidence="12">ChiGjej1B1-1684</strain>
    </source>
</reference>
<feature type="active site" description="Acyl-ester intermediate" evidence="7">
    <location>
        <position position="65"/>
    </location>
</feature>
<keyword evidence="6" id="KW-0961">Cell wall biogenesis/degradation</keyword>
<evidence type="ECO:0000256" key="4">
    <source>
        <dbReference type="ARBA" id="ARBA00022960"/>
    </source>
</evidence>
<protein>
    <submittedName>
        <fullName evidence="12">D-alanyl-D-alanine carboxypeptidase</fullName>
    </submittedName>
</protein>
<evidence type="ECO:0000259" key="11">
    <source>
        <dbReference type="Pfam" id="PF00768"/>
    </source>
</evidence>
<evidence type="ECO:0000256" key="1">
    <source>
        <dbReference type="ARBA" id="ARBA00007164"/>
    </source>
</evidence>
<evidence type="ECO:0000256" key="2">
    <source>
        <dbReference type="ARBA" id="ARBA00022729"/>
    </source>
</evidence>
<sequence>MIMRKIGALALSLMFLTLVIKTSYADAAENPAEPELSAQSAVLFCPDNGEVIFQKSANDRMKIASTTKIMTTLLTLEEAEKDDKVLEFTLDMAAEGSSMYLQEGNKLRLSDLAVGMMLASGNDGANAAAVTIGGSAEKFAEMMNKRAEEIGMNNTHFVTPSGLDDENHYSTAYDMALLMGEAMKNQDFAEIAKMKNGSVELIYPEGKILSYTNHNKLLSLYEYCIGGKTGFTKAAGRCLVTAAQKDGVTLIAVTLNAPSDWNDHINLYNYGFSLLESVEISKESLSVEVPVAGTGEKIKLVPDKNLTFVRKIGGQDFDIEENVRYYIPKFIYQPVMWDEPYGKAVVYLGNNKLESFLLFPENNSNE</sequence>
<dbReference type="GO" id="GO:0008360">
    <property type="term" value="P:regulation of cell shape"/>
    <property type="evidence" value="ECO:0007669"/>
    <property type="project" value="UniProtKB-KW"/>
</dbReference>
<dbReference type="GO" id="GO:0006508">
    <property type="term" value="P:proteolysis"/>
    <property type="evidence" value="ECO:0007669"/>
    <property type="project" value="InterPro"/>
</dbReference>
<feature type="domain" description="Peptidase S11 D-alanyl-D-alanine carboxypeptidase A N-terminal" evidence="11">
    <location>
        <begin position="30"/>
        <end position="258"/>
    </location>
</feature>
<gene>
    <name evidence="12" type="ORF">IAD22_04890</name>
</gene>
<reference evidence="12" key="2">
    <citation type="journal article" date="2021" name="PeerJ">
        <title>Extensive microbial diversity within the chicken gut microbiome revealed by metagenomics and culture.</title>
        <authorList>
            <person name="Gilroy R."/>
            <person name="Ravi A."/>
            <person name="Getino M."/>
            <person name="Pursley I."/>
            <person name="Horton D.L."/>
            <person name="Alikhan N.F."/>
            <person name="Baker D."/>
            <person name="Gharbi K."/>
            <person name="Hall N."/>
            <person name="Watson M."/>
            <person name="Adriaenssens E.M."/>
            <person name="Foster-Nyarko E."/>
            <person name="Jarju S."/>
            <person name="Secka A."/>
            <person name="Antonio M."/>
            <person name="Oren A."/>
            <person name="Chaudhuri R.R."/>
            <person name="La Ragione R."/>
            <person name="Hildebrand F."/>
            <person name="Pallen M.J."/>
        </authorList>
    </citation>
    <scope>NUCLEOTIDE SEQUENCE</scope>
    <source>
        <strain evidence="12">ChiGjej1B1-1684</strain>
    </source>
</reference>
<dbReference type="GO" id="GO:0071555">
    <property type="term" value="P:cell wall organization"/>
    <property type="evidence" value="ECO:0007669"/>
    <property type="project" value="UniProtKB-KW"/>
</dbReference>
<dbReference type="EMBL" id="DVNG01000069">
    <property type="protein sequence ID" value="HIU50330.1"/>
    <property type="molecule type" value="Genomic_DNA"/>
</dbReference>
<dbReference type="Pfam" id="PF00768">
    <property type="entry name" value="Peptidase_S11"/>
    <property type="match status" value="1"/>
</dbReference>
<comment type="similarity">
    <text evidence="1 9">Belongs to the peptidase S11 family.</text>
</comment>
<dbReference type="SUPFAM" id="SSF56601">
    <property type="entry name" value="beta-lactamase/transpeptidase-like"/>
    <property type="match status" value="1"/>
</dbReference>
<evidence type="ECO:0000256" key="5">
    <source>
        <dbReference type="ARBA" id="ARBA00022984"/>
    </source>
</evidence>
<organism evidence="12 13">
    <name type="scientific">Candidatus Limousia pullorum</name>
    <dbReference type="NCBI Taxonomy" id="2840860"/>
    <lineage>
        <taxon>Bacteria</taxon>
        <taxon>Bacillati</taxon>
        <taxon>Bacillota</taxon>
        <taxon>Clostridia</taxon>
        <taxon>Eubacteriales</taxon>
        <taxon>Oscillospiraceae</taxon>
        <taxon>Oscillospiraceae incertae sedis</taxon>
        <taxon>Candidatus Limousia</taxon>
    </lineage>
</organism>
<dbReference type="GO" id="GO:0009002">
    <property type="term" value="F:serine-type D-Ala-D-Ala carboxypeptidase activity"/>
    <property type="evidence" value="ECO:0007669"/>
    <property type="project" value="InterPro"/>
</dbReference>
<dbReference type="GO" id="GO:0009252">
    <property type="term" value="P:peptidoglycan biosynthetic process"/>
    <property type="evidence" value="ECO:0007669"/>
    <property type="project" value="UniProtKB-KW"/>
</dbReference>
<evidence type="ECO:0000313" key="13">
    <source>
        <dbReference type="Proteomes" id="UP000824118"/>
    </source>
</evidence>
<dbReference type="InterPro" id="IPR012338">
    <property type="entry name" value="Beta-lactam/transpept-like"/>
</dbReference>
<keyword evidence="12" id="KW-0121">Carboxypeptidase</keyword>
<comment type="caution">
    <text evidence="12">The sequence shown here is derived from an EMBL/GenBank/DDBJ whole genome shotgun (WGS) entry which is preliminary data.</text>
</comment>
<accession>A0A9D1S825</accession>
<proteinExistence type="inferred from homology"/>
<feature type="signal peptide" evidence="10">
    <location>
        <begin position="1"/>
        <end position="27"/>
    </location>
</feature>
<keyword evidence="5" id="KW-0573">Peptidoglycan synthesis</keyword>
<dbReference type="Proteomes" id="UP000824118">
    <property type="component" value="Unassembled WGS sequence"/>
</dbReference>
<feature type="binding site" evidence="8">
    <location>
        <position position="228"/>
    </location>
    <ligand>
        <name>substrate</name>
    </ligand>
</feature>
<feature type="active site" evidence="7">
    <location>
        <position position="120"/>
    </location>
</feature>
<dbReference type="Gene3D" id="3.40.710.10">
    <property type="entry name" value="DD-peptidase/beta-lactamase superfamily"/>
    <property type="match status" value="1"/>
</dbReference>
<keyword evidence="2 10" id="KW-0732">Signal</keyword>
<evidence type="ECO:0000256" key="10">
    <source>
        <dbReference type="SAM" id="SignalP"/>
    </source>
</evidence>
<keyword evidence="4" id="KW-0133">Cell shape</keyword>